<accession>A0A090I9Q8</accession>
<dbReference type="Proteomes" id="UP000062768">
    <property type="component" value="Chromosome I"/>
</dbReference>
<feature type="compositionally biased region" description="Basic and acidic residues" evidence="1">
    <location>
        <begin position="111"/>
        <end position="122"/>
    </location>
</feature>
<dbReference type="RefSeq" id="WP_048073190.1">
    <property type="nucleotide sequence ID" value="NZ_CP006933.1"/>
</dbReference>
<evidence type="ECO:0000256" key="1">
    <source>
        <dbReference type="SAM" id="MobiDB-lite"/>
    </source>
</evidence>
<dbReference type="Proteomes" id="UP000029661">
    <property type="component" value="Chromosome"/>
</dbReference>
<reference evidence="5" key="3">
    <citation type="submission" date="2014-09" db="EMBL/GenBank/DDBJ databases">
        <authorList>
            <person name="Bishop-Lilly K.A."/>
            <person name="Broomall S.M."/>
            <person name="Chain P.S."/>
            <person name="Chertkov O."/>
            <person name="Coyne S.R."/>
            <person name="Daligault H.E."/>
            <person name="Davenport K.W."/>
            <person name="Erkkila T."/>
            <person name="Frey K.G."/>
            <person name="Gibbons H.S."/>
            <person name="Gu W."/>
            <person name="Jaissle J."/>
            <person name="Johnson S.L."/>
            <person name="Koroleva G.I."/>
            <person name="Ladner J.T."/>
            <person name="Lo C.-C."/>
            <person name="Minogue T.D."/>
            <person name="Munk C."/>
            <person name="Palacios G.F."/>
            <person name="Redden C.L."/>
            <person name="Rosenzweig C.N."/>
            <person name="Scholz M.B."/>
            <person name="Teshima H."/>
            <person name="Xu Y."/>
        </authorList>
    </citation>
    <scope>NUCLEOTIDE SEQUENCE</scope>
    <source>
        <strain evidence="5">Mb9</strain>
    </source>
</reference>
<dbReference type="InterPro" id="IPR019277">
    <property type="entry name" value="DUF2304"/>
</dbReference>
<dbReference type="KEGG" id="mfc:BRM9_1108"/>
<evidence type="ECO:0000313" key="4">
    <source>
        <dbReference type="EMBL" id="CEA14087.1"/>
    </source>
</evidence>
<reference evidence="3" key="1">
    <citation type="submission" date="2013-12" db="EMBL/GenBank/DDBJ databases">
        <title>The complete genome sequence of Methanobacterium sp. BRM9.</title>
        <authorList>
            <consortium name="Pastoral Greenhouse Gas Research Consortium"/>
            <person name="Kelly W.J."/>
            <person name="Leahy S.C."/>
            <person name="Perry R."/>
            <person name="Li D."/>
            <person name="Altermann E."/>
            <person name="Lambie S.C."/>
            <person name="Attwood G.T."/>
        </authorList>
    </citation>
    <scope>NUCLEOTIDE SEQUENCE [LARGE SCALE GENOMIC DNA]</scope>
    <source>
        <strain evidence="3">BRM9</strain>
    </source>
</reference>
<proteinExistence type="predicted"/>
<evidence type="ECO:0000256" key="2">
    <source>
        <dbReference type="SAM" id="Phobius"/>
    </source>
</evidence>
<gene>
    <name evidence="3" type="ORF">BRM9_1108</name>
    <name evidence="4" type="ORF">DSM1535_1762</name>
    <name evidence="5" type="ORF">MB9_1236</name>
</gene>
<dbReference type="KEGG" id="mfi:DSM1535_1762"/>
<dbReference type="Pfam" id="PF10066">
    <property type="entry name" value="DUF2304"/>
    <property type="match status" value="1"/>
</dbReference>
<name>A0A090I9Q8_METFO</name>
<dbReference type="AlphaFoldDB" id="A0A090I9Q8"/>
<feature type="region of interest" description="Disordered" evidence="1">
    <location>
        <begin position="108"/>
        <end position="135"/>
    </location>
</feature>
<dbReference type="EMBL" id="CP006933">
    <property type="protein sequence ID" value="AIS31924.1"/>
    <property type="molecule type" value="Genomic_DNA"/>
</dbReference>
<evidence type="ECO:0000313" key="6">
    <source>
        <dbReference type="Proteomes" id="UP000062768"/>
    </source>
</evidence>
<feature type="transmembrane region" description="Helical" evidence="2">
    <location>
        <begin position="30"/>
        <end position="49"/>
    </location>
</feature>
<keyword evidence="6" id="KW-1185">Reference proteome</keyword>
<dbReference type="STRING" id="2162.BRM9_1108"/>
<sequence>MILYQYIGVLIGIIGIIVTFLRFKSGKMSLNMLLVWSAVWILLIIFSVNPDTSSLLARATGIGRGLDLILIIGLIGCYYFIFKIYNMIENVEEEITHLVQEIALEKGQSSDFERKTPPKDKDSETEENNIDSHKN</sequence>
<dbReference type="EMBL" id="LN734822">
    <property type="protein sequence ID" value="CEL24874.1"/>
    <property type="molecule type" value="Genomic_DNA"/>
</dbReference>
<evidence type="ECO:0000313" key="5">
    <source>
        <dbReference type="EMBL" id="CEL24874.1"/>
    </source>
</evidence>
<dbReference type="GeneID" id="26739482"/>
<protein>
    <recommendedName>
        <fullName evidence="7">DUF2304 domain-containing protein</fullName>
    </recommendedName>
</protein>
<dbReference type="OrthoDB" id="78194at2157"/>
<feature type="transmembrane region" description="Helical" evidence="2">
    <location>
        <begin position="6"/>
        <end position="23"/>
    </location>
</feature>
<feature type="transmembrane region" description="Helical" evidence="2">
    <location>
        <begin position="61"/>
        <end position="81"/>
    </location>
</feature>
<evidence type="ECO:0000313" key="3">
    <source>
        <dbReference type="EMBL" id="AIS31924.1"/>
    </source>
</evidence>
<keyword evidence="2" id="KW-1133">Transmembrane helix</keyword>
<organism evidence="4">
    <name type="scientific">Methanobacterium formicicum</name>
    <dbReference type="NCBI Taxonomy" id="2162"/>
    <lineage>
        <taxon>Archaea</taxon>
        <taxon>Methanobacteriati</taxon>
        <taxon>Methanobacteriota</taxon>
        <taxon>Methanomada group</taxon>
        <taxon>Methanobacteria</taxon>
        <taxon>Methanobacteriales</taxon>
        <taxon>Methanobacteriaceae</taxon>
        <taxon>Methanobacterium</taxon>
    </lineage>
</organism>
<dbReference type="EMBL" id="LN515531">
    <property type="protein sequence ID" value="CEA14087.1"/>
    <property type="molecule type" value="Genomic_DNA"/>
</dbReference>
<reference evidence="4" key="2">
    <citation type="submission" date="2014-08" db="EMBL/GenBank/DDBJ databases">
        <authorList>
            <person name="Wibberg D."/>
        </authorList>
    </citation>
    <scope>NUCLEOTIDE SEQUENCE</scope>
</reference>
<keyword evidence="2" id="KW-0472">Membrane</keyword>
<evidence type="ECO:0008006" key="7">
    <source>
        <dbReference type="Google" id="ProtNLM"/>
    </source>
</evidence>
<keyword evidence="2" id="KW-0812">Transmembrane</keyword>
<dbReference type="PATRIC" id="fig|2162.10.peg.1294"/>